<evidence type="ECO:0000313" key="1">
    <source>
        <dbReference type="EMBL" id="CAL1681344.1"/>
    </source>
</evidence>
<protein>
    <submittedName>
        <fullName evidence="1">Uncharacterized protein</fullName>
    </submittedName>
</protein>
<dbReference type="AlphaFoldDB" id="A0AAV2NNI3"/>
<reference evidence="1" key="1">
    <citation type="submission" date="2024-04" db="EMBL/GenBank/DDBJ databases">
        <authorList>
            <consortium name="Molecular Ecology Group"/>
        </authorList>
    </citation>
    <scope>NUCLEOTIDE SEQUENCE</scope>
</reference>
<gene>
    <name evidence="1" type="ORF">LPLAT_LOCUS7390</name>
</gene>
<name>A0AAV2NNI3_9HYME</name>
<evidence type="ECO:0000313" key="2">
    <source>
        <dbReference type="Proteomes" id="UP001497644"/>
    </source>
</evidence>
<dbReference type="Proteomes" id="UP001497644">
    <property type="component" value="Chromosome 3"/>
</dbReference>
<proteinExistence type="predicted"/>
<dbReference type="EMBL" id="OZ034826">
    <property type="protein sequence ID" value="CAL1681344.1"/>
    <property type="molecule type" value="Genomic_DNA"/>
</dbReference>
<keyword evidence="2" id="KW-1185">Reference proteome</keyword>
<organism evidence="1 2">
    <name type="scientific">Lasius platythorax</name>
    <dbReference type="NCBI Taxonomy" id="488582"/>
    <lineage>
        <taxon>Eukaryota</taxon>
        <taxon>Metazoa</taxon>
        <taxon>Ecdysozoa</taxon>
        <taxon>Arthropoda</taxon>
        <taxon>Hexapoda</taxon>
        <taxon>Insecta</taxon>
        <taxon>Pterygota</taxon>
        <taxon>Neoptera</taxon>
        <taxon>Endopterygota</taxon>
        <taxon>Hymenoptera</taxon>
        <taxon>Apocrita</taxon>
        <taxon>Aculeata</taxon>
        <taxon>Formicoidea</taxon>
        <taxon>Formicidae</taxon>
        <taxon>Formicinae</taxon>
        <taxon>Lasius</taxon>
        <taxon>Lasius</taxon>
    </lineage>
</organism>
<sequence>MQILISHRGIFWPLGASGRLTANPICRTTLKKLIAGGMSILMVTTIDVLATNERTNERTSFLDPERSSDQRARALINFRPNKVLDSQPQIQFVDRQFSAAIYAMNFVKDIGYEGKMRARFNLAIFIENRAFFHQLFVGYQCRLSAPQDATK</sequence>
<accession>A0AAV2NNI3</accession>